<dbReference type="WBParaSite" id="PEQ_0000538501-mRNA-1">
    <property type="protein sequence ID" value="PEQ_0000538501-mRNA-1"/>
    <property type="gene ID" value="PEQ_0000538501"/>
</dbReference>
<evidence type="ECO:0000256" key="2">
    <source>
        <dbReference type="ARBA" id="ARBA00004651"/>
    </source>
</evidence>
<evidence type="ECO:0000256" key="1">
    <source>
        <dbReference type="ARBA" id="ARBA00004610"/>
    </source>
</evidence>
<reference evidence="13" key="1">
    <citation type="submission" date="2022-11" db="UniProtKB">
        <authorList>
            <consortium name="WormBaseParasite"/>
        </authorList>
    </citation>
    <scope>IDENTIFICATION</scope>
</reference>
<name>A0A914RGE1_PAREQ</name>
<evidence type="ECO:0000256" key="6">
    <source>
        <dbReference type="ARBA" id="ARBA00022868"/>
    </source>
</evidence>
<evidence type="ECO:0000256" key="8">
    <source>
        <dbReference type="ARBA" id="ARBA00022989"/>
    </source>
</evidence>
<keyword evidence="12" id="KW-1185">Reference proteome</keyword>
<evidence type="ECO:0000256" key="11">
    <source>
        <dbReference type="ARBA" id="ARBA00023303"/>
    </source>
</evidence>
<keyword evidence="9" id="KW-0406">Ion transport</keyword>
<keyword evidence="4" id="KW-1003">Cell membrane</keyword>
<evidence type="ECO:0000256" key="5">
    <source>
        <dbReference type="ARBA" id="ARBA00022692"/>
    </source>
</evidence>
<keyword evidence="6" id="KW-0303">Gap junction</keyword>
<dbReference type="Proteomes" id="UP000887564">
    <property type="component" value="Unplaced"/>
</dbReference>
<keyword evidence="7" id="KW-0965">Cell junction</keyword>
<comment type="subcellular location">
    <subcellularLocation>
        <location evidence="1">Cell junction</location>
        <location evidence="1">Gap junction</location>
    </subcellularLocation>
    <subcellularLocation>
        <location evidence="2">Cell membrane</location>
        <topology evidence="2">Multi-pass membrane protein</topology>
    </subcellularLocation>
</comment>
<keyword evidence="10" id="KW-0472">Membrane</keyword>
<dbReference type="Pfam" id="PF00876">
    <property type="entry name" value="Innexin"/>
    <property type="match status" value="1"/>
</dbReference>
<evidence type="ECO:0000256" key="3">
    <source>
        <dbReference type="ARBA" id="ARBA00022448"/>
    </source>
</evidence>
<evidence type="ECO:0000313" key="13">
    <source>
        <dbReference type="WBParaSite" id="PEQ_0000538501-mRNA-1"/>
    </source>
</evidence>
<dbReference type="InterPro" id="IPR000990">
    <property type="entry name" value="Innexin"/>
</dbReference>
<protein>
    <submittedName>
        <fullName evidence="13">Innexin</fullName>
    </submittedName>
</protein>
<dbReference type="GO" id="GO:0005921">
    <property type="term" value="C:gap junction"/>
    <property type="evidence" value="ECO:0007669"/>
    <property type="project" value="UniProtKB-SubCell"/>
</dbReference>
<dbReference type="AlphaFoldDB" id="A0A914RGE1"/>
<keyword evidence="11" id="KW-0407">Ion channel</keyword>
<evidence type="ECO:0000313" key="12">
    <source>
        <dbReference type="Proteomes" id="UP000887564"/>
    </source>
</evidence>
<evidence type="ECO:0000256" key="7">
    <source>
        <dbReference type="ARBA" id="ARBA00022949"/>
    </source>
</evidence>
<keyword evidence="3" id="KW-0813">Transport</keyword>
<dbReference type="GO" id="GO:0034220">
    <property type="term" value="P:monoatomic ion transmembrane transport"/>
    <property type="evidence" value="ECO:0007669"/>
    <property type="project" value="UniProtKB-KW"/>
</dbReference>
<dbReference type="GO" id="GO:0005886">
    <property type="term" value="C:plasma membrane"/>
    <property type="evidence" value="ECO:0007669"/>
    <property type="project" value="UniProtKB-SubCell"/>
</dbReference>
<evidence type="ECO:0000256" key="9">
    <source>
        <dbReference type="ARBA" id="ARBA00023065"/>
    </source>
</evidence>
<evidence type="ECO:0000256" key="4">
    <source>
        <dbReference type="ARBA" id="ARBA00022475"/>
    </source>
</evidence>
<keyword evidence="5" id="KW-0812">Transmembrane</keyword>
<organism evidence="12 13">
    <name type="scientific">Parascaris equorum</name>
    <name type="common">Equine roundworm</name>
    <dbReference type="NCBI Taxonomy" id="6256"/>
    <lineage>
        <taxon>Eukaryota</taxon>
        <taxon>Metazoa</taxon>
        <taxon>Ecdysozoa</taxon>
        <taxon>Nematoda</taxon>
        <taxon>Chromadorea</taxon>
        <taxon>Rhabditida</taxon>
        <taxon>Spirurina</taxon>
        <taxon>Ascaridomorpha</taxon>
        <taxon>Ascaridoidea</taxon>
        <taxon>Ascarididae</taxon>
        <taxon>Parascaris</taxon>
    </lineage>
</organism>
<evidence type="ECO:0000256" key="10">
    <source>
        <dbReference type="ARBA" id="ARBA00023136"/>
    </source>
</evidence>
<proteinExistence type="predicted"/>
<keyword evidence="8" id="KW-1133">Transmembrane helix</keyword>
<accession>A0A914RGE1</accession>
<sequence>LKIEPAIVRGDRRRALVDEFISEKLRPDGLFLLRLIQSNSGDIVTCELIATLWHKFVSAHGSQCHVGTRVFAEVRKMISRSVEFDCGIVSATLTELLKKASMGRK</sequence>